<dbReference type="InterPro" id="IPR000719">
    <property type="entry name" value="Prot_kinase_dom"/>
</dbReference>
<dbReference type="GO" id="GO:0005524">
    <property type="term" value="F:ATP binding"/>
    <property type="evidence" value="ECO:0007669"/>
    <property type="project" value="InterPro"/>
</dbReference>
<organism evidence="2 3">
    <name type="scientific">Thraustotheca clavata</name>
    <dbReference type="NCBI Taxonomy" id="74557"/>
    <lineage>
        <taxon>Eukaryota</taxon>
        <taxon>Sar</taxon>
        <taxon>Stramenopiles</taxon>
        <taxon>Oomycota</taxon>
        <taxon>Saprolegniomycetes</taxon>
        <taxon>Saprolegniales</taxon>
        <taxon>Achlyaceae</taxon>
        <taxon>Thraustotheca</taxon>
    </lineage>
</organism>
<dbReference type="Pfam" id="PF00069">
    <property type="entry name" value="Pkinase"/>
    <property type="match status" value="1"/>
</dbReference>
<dbReference type="SMART" id="SM00220">
    <property type="entry name" value="S_TKc"/>
    <property type="match status" value="1"/>
</dbReference>
<dbReference type="PANTHER" id="PTHR44329">
    <property type="entry name" value="SERINE/THREONINE-PROTEIN KINASE TNNI3K-RELATED"/>
    <property type="match status" value="1"/>
</dbReference>
<reference evidence="2 3" key="1">
    <citation type="journal article" date="2014" name="Genome Biol. Evol.">
        <title>The secreted proteins of Achlya hypogyna and Thraustotheca clavata identify the ancestral oomycete secretome and reveal gene acquisitions by horizontal gene transfer.</title>
        <authorList>
            <person name="Misner I."/>
            <person name="Blouin N."/>
            <person name="Leonard G."/>
            <person name="Richards T.A."/>
            <person name="Lane C.E."/>
        </authorList>
    </citation>
    <scope>NUCLEOTIDE SEQUENCE [LARGE SCALE GENOMIC DNA]</scope>
    <source>
        <strain evidence="2 3">ATCC 34112</strain>
    </source>
</reference>
<dbReference type="GO" id="GO:0004674">
    <property type="term" value="F:protein serine/threonine kinase activity"/>
    <property type="evidence" value="ECO:0007669"/>
    <property type="project" value="TreeGrafter"/>
</dbReference>
<protein>
    <recommendedName>
        <fullName evidence="1">Protein kinase domain-containing protein</fullName>
    </recommendedName>
</protein>
<dbReference type="Proteomes" id="UP000243217">
    <property type="component" value="Unassembled WGS sequence"/>
</dbReference>
<feature type="domain" description="Protein kinase" evidence="1">
    <location>
        <begin position="1"/>
        <end position="164"/>
    </location>
</feature>
<keyword evidence="3" id="KW-1185">Reference proteome</keyword>
<gene>
    <name evidence="2" type="ORF">THRCLA_03050</name>
</gene>
<dbReference type="OrthoDB" id="8693905at2759"/>
<dbReference type="AlphaFoldDB" id="A0A1W0A3H5"/>
<dbReference type="CDD" id="cd00180">
    <property type="entry name" value="PKc"/>
    <property type="match status" value="1"/>
</dbReference>
<comment type="caution">
    <text evidence="2">The sequence shown here is derived from an EMBL/GenBank/DDBJ whole genome shotgun (WGS) entry which is preliminary data.</text>
</comment>
<dbReference type="EMBL" id="JNBS01000562">
    <property type="protein sequence ID" value="OQS04731.1"/>
    <property type="molecule type" value="Genomic_DNA"/>
</dbReference>
<dbReference type="PROSITE" id="PS50011">
    <property type="entry name" value="PROTEIN_KINASE_DOM"/>
    <property type="match status" value="1"/>
</dbReference>
<name>A0A1W0A3H5_9STRA</name>
<evidence type="ECO:0000313" key="2">
    <source>
        <dbReference type="EMBL" id="OQS04731.1"/>
    </source>
</evidence>
<evidence type="ECO:0000259" key="1">
    <source>
        <dbReference type="PROSITE" id="PS50011"/>
    </source>
</evidence>
<sequence length="164" mass="18954">MEVYHRLNLPYIVNLLATSKTDNGMPIFAVEYMDSGNLRQYLDKKLKQEPAHVEFLKVEIAWAIANGISQIHYLGKLHRDLKFANILVSTTKYIKLADFGQMCDISLSPMTERQGTIRWMTPLVLANKEEYCRAAYIYSFGVILTKFDTLEVPLKDLFRSDIEK</sequence>
<accession>A0A1W0A3H5</accession>
<dbReference type="PANTHER" id="PTHR44329:SF214">
    <property type="entry name" value="PROTEIN KINASE DOMAIN-CONTAINING PROTEIN"/>
    <property type="match status" value="1"/>
</dbReference>
<dbReference type="Gene3D" id="1.10.510.10">
    <property type="entry name" value="Transferase(Phosphotransferase) domain 1"/>
    <property type="match status" value="1"/>
</dbReference>
<dbReference type="SUPFAM" id="SSF56112">
    <property type="entry name" value="Protein kinase-like (PK-like)"/>
    <property type="match status" value="1"/>
</dbReference>
<evidence type="ECO:0000313" key="3">
    <source>
        <dbReference type="Proteomes" id="UP000243217"/>
    </source>
</evidence>
<dbReference type="STRING" id="74557.A0A1W0A3H5"/>
<dbReference type="InterPro" id="IPR051681">
    <property type="entry name" value="Ser/Thr_Kinases-Pseudokinases"/>
</dbReference>
<dbReference type="InterPro" id="IPR011009">
    <property type="entry name" value="Kinase-like_dom_sf"/>
</dbReference>
<proteinExistence type="predicted"/>